<evidence type="ECO:0000313" key="2">
    <source>
        <dbReference type="EMBL" id="MBB5292364.1"/>
    </source>
</evidence>
<reference evidence="2 3" key="1">
    <citation type="submission" date="2020-08" db="EMBL/GenBank/DDBJ databases">
        <title>Genomic Encyclopedia of Type Strains, Phase IV (KMG-IV): sequencing the most valuable type-strain genomes for metagenomic binning, comparative biology and taxonomic classification.</title>
        <authorList>
            <person name="Goeker M."/>
        </authorList>
    </citation>
    <scope>NUCLEOTIDE SEQUENCE [LARGE SCALE GENOMIC DNA]</scope>
    <source>
        <strain evidence="2 3">DSM 25335</strain>
    </source>
</reference>
<dbReference type="AlphaFoldDB" id="A0A7W8MH65"/>
<comment type="caution">
    <text evidence="2">The sequence shown here is derived from an EMBL/GenBank/DDBJ whole genome shotgun (WGS) entry which is preliminary data.</text>
</comment>
<protein>
    <recommendedName>
        <fullName evidence="1">GmrSD restriction endonucleases N-terminal domain-containing protein</fullName>
    </recommendedName>
</protein>
<dbReference type="RefSeq" id="WP_183254660.1">
    <property type="nucleotide sequence ID" value="NZ_BAAAFF010000002.1"/>
</dbReference>
<gene>
    <name evidence="2" type="ORF">HNQ67_001884</name>
</gene>
<accession>A0A7W8MH65</accession>
<proteinExistence type="predicted"/>
<feature type="domain" description="GmrSD restriction endonucleases N-terminal" evidence="1">
    <location>
        <begin position="15"/>
        <end position="158"/>
    </location>
</feature>
<evidence type="ECO:0000259" key="1">
    <source>
        <dbReference type="Pfam" id="PF03235"/>
    </source>
</evidence>
<dbReference type="EMBL" id="JACHFZ010000003">
    <property type="protein sequence ID" value="MBB5292364.1"/>
    <property type="molecule type" value="Genomic_DNA"/>
</dbReference>
<evidence type="ECO:0000313" key="3">
    <source>
        <dbReference type="Proteomes" id="UP000566663"/>
    </source>
</evidence>
<dbReference type="Proteomes" id="UP000566663">
    <property type="component" value="Unassembled WGS sequence"/>
</dbReference>
<dbReference type="PANTHER" id="PTHR39639">
    <property type="entry name" value="CHROMOSOME 16, WHOLE GENOME SHOTGUN SEQUENCE"/>
    <property type="match status" value="1"/>
</dbReference>
<dbReference type="PANTHER" id="PTHR39639:SF1">
    <property type="entry name" value="DUF262 DOMAIN-CONTAINING PROTEIN"/>
    <property type="match status" value="1"/>
</dbReference>
<organism evidence="2 3">
    <name type="scientific">Brevundimonas basaltis</name>
    <dbReference type="NCBI Taxonomy" id="472166"/>
    <lineage>
        <taxon>Bacteria</taxon>
        <taxon>Pseudomonadati</taxon>
        <taxon>Pseudomonadota</taxon>
        <taxon>Alphaproteobacteria</taxon>
        <taxon>Caulobacterales</taxon>
        <taxon>Caulobacteraceae</taxon>
        <taxon>Brevundimonas</taxon>
    </lineage>
</organism>
<keyword evidence="3" id="KW-1185">Reference proteome</keyword>
<sequence>MKLKPWEPDLQSLVARMSSGAVDLQPEFQRQEVWSSPKKKRLVDTILRGWSIPPIHLVETAGSRFEVLDGQQRLVSIRDFFEDKFSIDGNITPEDPYVRSLHRKVYSKLDIDVVRSINNYSLRCFIIFDYQPEEPSELFYRLNQPTMLTAGEQRNALYGPARAQLKELVNYFVSSGNTSSSLGFSNTRLAYDDIIARLLFFLENGSFAIKGTESRISERFRSRHGFPDDVVQRAWRTIEHFSGAMRQSPHYRLNKASLISWLLFFSRFEESDPHPGIVSAFSAARNGQYTAHYITEAAAVFEDRASLRVTDVSSVVLRDIVLWYIYCFALNEVPPAPVEPSLLRSLEDAVSQRDDVTFEHAALQVFDLEHWGGLL</sequence>
<dbReference type="InterPro" id="IPR004919">
    <property type="entry name" value="GmrSD_N"/>
</dbReference>
<dbReference type="Pfam" id="PF03235">
    <property type="entry name" value="GmrSD_N"/>
    <property type="match status" value="1"/>
</dbReference>
<name>A0A7W8MH65_9CAUL</name>